<organism evidence="3 4">
    <name type="scientific">Paenibacillus vandeheii</name>
    <dbReference type="NCBI Taxonomy" id="3035917"/>
    <lineage>
        <taxon>Bacteria</taxon>
        <taxon>Bacillati</taxon>
        <taxon>Bacillota</taxon>
        <taxon>Bacilli</taxon>
        <taxon>Bacillales</taxon>
        <taxon>Paenibacillaceae</taxon>
        <taxon>Paenibacillus</taxon>
    </lineage>
</organism>
<name>A0ABT8JBF6_9BACL</name>
<comment type="caution">
    <text evidence="3">The sequence shown here is derived from an EMBL/GenBank/DDBJ whole genome shotgun (WGS) entry which is preliminary data.</text>
</comment>
<evidence type="ECO:0000256" key="1">
    <source>
        <dbReference type="ARBA" id="ARBA00022801"/>
    </source>
</evidence>
<dbReference type="PANTHER" id="PTHR48081:SF8">
    <property type="entry name" value="ALPHA_BETA HYDROLASE FOLD-3 DOMAIN-CONTAINING PROTEIN-RELATED"/>
    <property type="match status" value="1"/>
</dbReference>
<protein>
    <submittedName>
        <fullName evidence="3">Alpha/beta hydrolase</fullName>
    </submittedName>
</protein>
<keyword evidence="4" id="KW-1185">Reference proteome</keyword>
<evidence type="ECO:0000259" key="2">
    <source>
        <dbReference type="Pfam" id="PF07859"/>
    </source>
</evidence>
<sequence length="328" mass="36720">MLKVTTKMIDKQLRIKGKLIDLLMKSSHEEKWLASMRKIKKRSDASAGKDIEGLQCSEEWIPRKRGGSKIRIRIYKPLHPTGNAPGVLWIHGGGYAMGNPEQFGENYKKLIDASHCVVVAPDYQLSIDAPYPAALDDCYDTLLWMKSHAKELGIREDQLMVGGESAGGGLTAAITLYARDQGEVNIAFQMPLYPMIDDRMITESAKDNNAPIWNSNYNLWAWKLYLGKLAGEDVPPYAAAARATDYSNLPPTVTFVGDLEPFRDETIQYVENLRKAGVPVDFELYKGCFHGFDIIQPHAEVSKKAISAFIHSFKYAVDHYFAEQTAKG</sequence>
<dbReference type="Pfam" id="PF07859">
    <property type="entry name" value="Abhydrolase_3"/>
    <property type="match status" value="1"/>
</dbReference>
<keyword evidence="1 3" id="KW-0378">Hydrolase</keyword>
<feature type="domain" description="Alpha/beta hydrolase fold-3" evidence="2">
    <location>
        <begin position="87"/>
        <end position="292"/>
    </location>
</feature>
<dbReference type="RefSeq" id="WP_301247180.1">
    <property type="nucleotide sequence ID" value="NZ_JAROCD010000006.1"/>
</dbReference>
<dbReference type="InterPro" id="IPR050300">
    <property type="entry name" value="GDXG_lipolytic_enzyme"/>
</dbReference>
<dbReference type="Proteomes" id="UP001174205">
    <property type="component" value="Unassembled WGS sequence"/>
</dbReference>
<dbReference type="GO" id="GO:0016787">
    <property type="term" value="F:hydrolase activity"/>
    <property type="evidence" value="ECO:0007669"/>
    <property type="project" value="UniProtKB-KW"/>
</dbReference>
<dbReference type="InterPro" id="IPR013094">
    <property type="entry name" value="AB_hydrolase_3"/>
</dbReference>
<dbReference type="PANTHER" id="PTHR48081">
    <property type="entry name" value="AB HYDROLASE SUPERFAMILY PROTEIN C4A8.06C"/>
    <property type="match status" value="1"/>
</dbReference>
<evidence type="ECO:0000313" key="4">
    <source>
        <dbReference type="Proteomes" id="UP001174205"/>
    </source>
</evidence>
<dbReference type="SUPFAM" id="SSF53474">
    <property type="entry name" value="alpha/beta-Hydrolases"/>
    <property type="match status" value="1"/>
</dbReference>
<evidence type="ECO:0000313" key="3">
    <source>
        <dbReference type="EMBL" id="MDN4602434.1"/>
    </source>
</evidence>
<proteinExistence type="predicted"/>
<gene>
    <name evidence="3" type="ORF">P5G61_14460</name>
</gene>
<reference evidence="3" key="1">
    <citation type="submission" date="2023-03" db="EMBL/GenBank/DDBJ databases">
        <title>MT1 and MT2 Draft Genomes of Novel Species.</title>
        <authorList>
            <person name="Venkateswaran K."/>
        </authorList>
    </citation>
    <scope>NUCLEOTIDE SEQUENCE</scope>
    <source>
        <strain evidence="3">F6_3S_P_1C</strain>
    </source>
</reference>
<dbReference type="InterPro" id="IPR029058">
    <property type="entry name" value="AB_hydrolase_fold"/>
</dbReference>
<accession>A0ABT8JBF6</accession>
<dbReference type="Gene3D" id="3.40.50.1820">
    <property type="entry name" value="alpha/beta hydrolase"/>
    <property type="match status" value="1"/>
</dbReference>
<dbReference type="EMBL" id="JAROCD010000006">
    <property type="protein sequence ID" value="MDN4602434.1"/>
    <property type="molecule type" value="Genomic_DNA"/>
</dbReference>